<evidence type="ECO:0000256" key="1">
    <source>
        <dbReference type="ARBA" id="ARBA00022527"/>
    </source>
</evidence>
<protein>
    <submittedName>
        <fullName evidence="10">Serine/threonine-protein kinase YPK3</fullName>
    </submittedName>
</protein>
<dbReference type="AlphaFoldDB" id="A0A1E5R1S7"/>
<evidence type="ECO:0000313" key="10">
    <source>
        <dbReference type="EMBL" id="OEJ80513.1"/>
    </source>
</evidence>
<evidence type="ECO:0000259" key="8">
    <source>
        <dbReference type="PROSITE" id="PS50011"/>
    </source>
</evidence>
<dbReference type="PROSITE" id="PS51285">
    <property type="entry name" value="AGC_KINASE_CTER"/>
    <property type="match status" value="1"/>
</dbReference>
<dbReference type="GO" id="GO:0005524">
    <property type="term" value="F:ATP binding"/>
    <property type="evidence" value="ECO:0007669"/>
    <property type="project" value="UniProtKB-UniRule"/>
</dbReference>
<evidence type="ECO:0000313" key="11">
    <source>
        <dbReference type="Proteomes" id="UP000095728"/>
    </source>
</evidence>
<evidence type="ECO:0000256" key="5">
    <source>
        <dbReference type="ARBA" id="ARBA00022777"/>
    </source>
</evidence>
<evidence type="ECO:0000259" key="9">
    <source>
        <dbReference type="PROSITE" id="PS51285"/>
    </source>
</evidence>
<dbReference type="InterPro" id="IPR000719">
    <property type="entry name" value="Prot_kinase_dom"/>
</dbReference>
<dbReference type="InterPro" id="IPR045270">
    <property type="entry name" value="STKc_AGC"/>
</dbReference>
<evidence type="ECO:0000256" key="3">
    <source>
        <dbReference type="ARBA" id="ARBA00022679"/>
    </source>
</evidence>
<dbReference type="SMART" id="SM00220">
    <property type="entry name" value="S_TKc"/>
    <property type="match status" value="1"/>
</dbReference>
<organism evidence="10 11">
    <name type="scientific">Hanseniaspora osmophila</name>
    <dbReference type="NCBI Taxonomy" id="56408"/>
    <lineage>
        <taxon>Eukaryota</taxon>
        <taxon>Fungi</taxon>
        <taxon>Dikarya</taxon>
        <taxon>Ascomycota</taxon>
        <taxon>Saccharomycotina</taxon>
        <taxon>Saccharomycetes</taxon>
        <taxon>Saccharomycodales</taxon>
        <taxon>Saccharomycodaceae</taxon>
        <taxon>Hanseniaspora</taxon>
    </lineage>
</organism>
<accession>A0A1E5R1S7</accession>
<sequence length="637" mass="71272">MVFSLDEEFPISEMQDPPPDLISNGTCIMKPALTSCKDNHEVLSFSDEDDDIGRNEKENQPYHKNLMQPNPRATPLHNAAAKLSIPVPTKASLSFNTAEAEGINSFCQEANINTARSKLQTISSHDNLTGKHSISVKNSFLKRNAETPILSGTLAVPIDSQRPEGRNPRRRSSVLSRISINTPPNAVRVGISASNADCSVFDDEEKSDEDFVDSCGMEFLSLNNSKPVVGNTTETVAIGGSVVSKHIVKRKIQDFQPVRVLGQGAYGKVVLVKDQYNAKLYAMKQLKKAEILVLPDDENEKSQGGMSPRSKRIERTFAERTILSTLEHPNIVKLFYSFHDTDKLYLLLQYLPGGELFFHLKNLGNLEEDTVAFYTAEISLAMKFLHEKGIVYRDLKPENCLLNERGHLVLTDFGLSKSSHGGDGNFYSIIGTPEYAAPELLQGVAYTKSCDWYSLGCLVYDMLTGKPPYTGQNPKVILNKIMKNTLKVPYYLSEGMKDFVNAILKKDVEKRWNVDLYWDESLNKNRGKPADKKKKKKAGAAKTTGFKQHFIFRKINWKDLETSSFQKSTFGPIMPVITDWSLAENFDLEFTEQKLQSGDIRSVDMSSPAGPANSAMHDELFKGFSFTASSSYLDRYF</sequence>
<dbReference type="InterPro" id="IPR000961">
    <property type="entry name" value="AGC-kinase_C"/>
</dbReference>
<keyword evidence="11" id="KW-1185">Reference proteome</keyword>
<dbReference type="InterPro" id="IPR011009">
    <property type="entry name" value="Kinase-like_dom_sf"/>
</dbReference>
<evidence type="ECO:0000256" key="7">
    <source>
        <dbReference type="PROSITE-ProRule" id="PRU10141"/>
    </source>
</evidence>
<comment type="caution">
    <text evidence="10">The sequence shown here is derived from an EMBL/GenBank/DDBJ whole genome shotgun (WGS) entry which is preliminary data.</text>
</comment>
<keyword evidence="3" id="KW-0808">Transferase</keyword>
<dbReference type="InParanoid" id="A0A1E5R1S7"/>
<dbReference type="PROSITE" id="PS00107">
    <property type="entry name" value="PROTEIN_KINASE_ATP"/>
    <property type="match status" value="1"/>
</dbReference>
<dbReference type="InterPro" id="IPR008271">
    <property type="entry name" value="Ser/Thr_kinase_AS"/>
</dbReference>
<dbReference type="Gene3D" id="1.10.510.10">
    <property type="entry name" value="Transferase(Phosphotransferase) domain 1"/>
    <property type="match status" value="1"/>
</dbReference>
<dbReference type="Gene3D" id="3.30.200.20">
    <property type="entry name" value="Phosphorylase Kinase, domain 1"/>
    <property type="match status" value="1"/>
</dbReference>
<dbReference type="FunCoup" id="A0A1E5R1S7">
    <property type="interactions" value="148"/>
</dbReference>
<keyword evidence="5 10" id="KW-0418">Kinase</keyword>
<dbReference type="EMBL" id="LPNM01000012">
    <property type="protein sequence ID" value="OEJ80513.1"/>
    <property type="molecule type" value="Genomic_DNA"/>
</dbReference>
<dbReference type="SMART" id="SM00133">
    <property type="entry name" value="S_TK_X"/>
    <property type="match status" value="1"/>
</dbReference>
<evidence type="ECO:0000256" key="2">
    <source>
        <dbReference type="ARBA" id="ARBA00022553"/>
    </source>
</evidence>
<dbReference type="GO" id="GO:0004674">
    <property type="term" value="F:protein serine/threonine kinase activity"/>
    <property type="evidence" value="ECO:0007669"/>
    <property type="project" value="UniProtKB-KW"/>
</dbReference>
<keyword evidence="1" id="KW-0723">Serine/threonine-protein kinase</keyword>
<feature type="domain" description="AGC-kinase C-terminal" evidence="9">
    <location>
        <begin position="553"/>
        <end position="636"/>
    </location>
</feature>
<dbReference type="InterPro" id="IPR017892">
    <property type="entry name" value="Pkinase_C"/>
</dbReference>
<name>A0A1E5R1S7_9ASCO</name>
<reference evidence="11" key="1">
    <citation type="journal article" date="2016" name="Genome Announc.">
        <title>Genome sequences of three species of Hanseniaspora isolated from spontaneous wine fermentations.</title>
        <authorList>
            <person name="Sternes P.R."/>
            <person name="Lee D."/>
            <person name="Kutyna D.R."/>
            <person name="Borneman A.R."/>
        </authorList>
    </citation>
    <scope>NUCLEOTIDE SEQUENCE [LARGE SCALE GENOMIC DNA]</scope>
    <source>
        <strain evidence="11">AWRI3579</strain>
    </source>
</reference>
<dbReference type="Pfam" id="PF00433">
    <property type="entry name" value="Pkinase_C"/>
    <property type="match status" value="1"/>
</dbReference>
<dbReference type="PANTHER" id="PTHR24351">
    <property type="entry name" value="RIBOSOMAL PROTEIN S6 KINASE"/>
    <property type="match status" value="1"/>
</dbReference>
<dbReference type="CDD" id="cd05123">
    <property type="entry name" value="STKc_AGC"/>
    <property type="match status" value="1"/>
</dbReference>
<dbReference type="SUPFAM" id="SSF56112">
    <property type="entry name" value="Protein kinase-like (PK-like)"/>
    <property type="match status" value="1"/>
</dbReference>
<dbReference type="PROSITE" id="PS50011">
    <property type="entry name" value="PROTEIN_KINASE_DOM"/>
    <property type="match status" value="1"/>
</dbReference>
<evidence type="ECO:0000256" key="6">
    <source>
        <dbReference type="ARBA" id="ARBA00022840"/>
    </source>
</evidence>
<keyword evidence="4 7" id="KW-0547">Nucleotide-binding</keyword>
<dbReference type="Pfam" id="PF00069">
    <property type="entry name" value="Pkinase"/>
    <property type="match status" value="1"/>
</dbReference>
<dbReference type="OrthoDB" id="63267at2759"/>
<dbReference type="Proteomes" id="UP000095728">
    <property type="component" value="Unassembled WGS sequence"/>
</dbReference>
<dbReference type="PROSITE" id="PS00108">
    <property type="entry name" value="PROTEIN_KINASE_ST"/>
    <property type="match status" value="1"/>
</dbReference>
<feature type="binding site" evidence="7">
    <location>
        <position position="284"/>
    </location>
    <ligand>
        <name>ATP</name>
        <dbReference type="ChEBI" id="CHEBI:30616"/>
    </ligand>
</feature>
<gene>
    <name evidence="10" type="ORF">AWRI3579_g4483</name>
</gene>
<evidence type="ECO:0000256" key="4">
    <source>
        <dbReference type="ARBA" id="ARBA00022741"/>
    </source>
</evidence>
<dbReference type="InterPro" id="IPR017441">
    <property type="entry name" value="Protein_kinase_ATP_BS"/>
</dbReference>
<dbReference type="STRING" id="56408.A0A1E5R1S7"/>
<keyword evidence="2" id="KW-0597">Phosphoprotein</keyword>
<proteinExistence type="predicted"/>
<dbReference type="FunFam" id="1.10.510.10:FF:000913">
    <property type="entry name" value="Non-specific serine/threonine protein kinase"/>
    <property type="match status" value="1"/>
</dbReference>
<keyword evidence="6 7" id="KW-0067">ATP-binding</keyword>
<feature type="domain" description="Protein kinase" evidence="8">
    <location>
        <begin position="255"/>
        <end position="523"/>
    </location>
</feature>